<dbReference type="GO" id="GO:0005789">
    <property type="term" value="C:endoplasmic reticulum membrane"/>
    <property type="evidence" value="ECO:0007669"/>
    <property type="project" value="TreeGrafter"/>
</dbReference>
<dbReference type="Proteomes" id="UP000504615">
    <property type="component" value="Unplaced"/>
</dbReference>
<keyword evidence="7 10" id="KW-0443">Lipid metabolism</keyword>
<feature type="transmembrane region" description="Helical" evidence="10">
    <location>
        <begin position="148"/>
        <end position="169"/>
    </location>
</feature>
<dbReference type="PANTHER" id="PTHR11157">
    <property type="entry name" value="FATTY ACID ACYL TRANSFERASE-RELATED"/>
    <property type="match status" value="1"/>
</dbReference>
<evidence type="ECO:0000256" key="1">
    <source>
        <dbReference type="ARBA" id="ARBA00004141"/>
    </source>
</evidence>
<evidence type="ECO:0000256" key="9">
    <source>
        <dbReference type="ARBA" id="ARBA00023160"/>
    </source>
</evidence>
<evidence type="ECO:0000256" key="7">
    <source>
        <dbReference type="ARBA" id="ARBA00023098"/>
    </source>
</evidence>
<evidence type="ECO:0000256" key="3">
    <source>
        <dbReference type="ARBA" id="ARBA00022679"/>
    </source>
</evidence>
<evidence type="ECO:0000256" key="2">
    <source>
        <dbReference type="ARBA" id="ARBA00022516"/>
    </source>
</evidence>
<evidence type="ECO:0000256" key="8">
    <source>
        <dbReference type="ARBA" id="ARBA00023136"/>
    </source>
</evidence>
<proteinExistence type="inferred from homology"/>
<dbReference type="KEGG" id="pbar:105431151"/>
<dbReference type="GeneID" id="105431151"/>
<sequence length="269" mass="31682">MTSLIRLVVSNYNEVLKNVKDPMVDTWFLMGSPTPMLSIVSIYLIFVLKIGPKMMEKRSAFQLNTIMIIYNAFQVLFSIWLTTLVLDVDFKSLFSAHGCNIQNHLSSKPENTNIQRALSRGAWWYFFAKIIELLDTVFFVLRKKQNQVTFLHVFHHTITAVFSWCYLKLLPGEQGVIIGFLNSVVHIIMYTYYFIAALGSKYRKYLWWKKYMTWIQLLQFGLMLVYLVLTLIMDCRTPKALTYFFATVIIIFIYLFSDFYCKAYKKKIT</sequence>
<evidence type="ECO:0000313" key="12">
    <source>
        <dbReference type="RefSeq" id="XP_011643466.1"/>
    </source>
</evidence>
<gene>
    <name evidence="12" type="primary">LOC105431151</name>
</gene>
<feature type="transmembrane region" description="Helical" evidence="10">
    <location>
        <begin position="211"/>
        <end position="229"/>
    </location>
</feature>
<comment type="similarity">
    <text evidence="10">Belongs to the ELO family.</text>
</comment>
<organism evidence="11 12">
    <name type="scientific">Pogonomyrmex barbatus</name>
    <name type="common">red harvester ant</name>
    <dbReference type="NCBI Taxonomy" id="144034"/>
    <lineage>
        <taxon>Eukaryota</taxon>
        <taxon>Metazoa</taxon>
        <taxon>Ecdysozoa</taxon>
        <taxon>Arthropoda</taxon>
        <taxon>Hexapoda</taxon>
        <taxon>Insecta</taxon>
        <taxon>Pterygota</taxon>
        <taxon>Neoptera</taxon>
        <taxon>Endopterygota</taxon>
        <taxon>Hymenoptera</taxon>
        <taxon>Apocrita</taxon>
        <taxon>Aculeata</taxon>
        <taxon>Formicoidea</taxon>
        <taxon>Formicidae</taxon>
        <taxon>Myrmicinae</taxon>
        <taxon>Pogonomyrmex</taxon>
    </lineage>
</organism>
<dbReference type="OrthoDB" id="434092at2759"/>
<dbReference type="GO" id="GO:0042761">
    <property type="term" value="P:very long-chain fatty acid biosynthetic process"/>
    <property type="evidence" value="ECO:0007669"/>
    <property type="project" value="TreeGrafter"/>
</dbReference>
<feature type="transmembrane region" description="Helical" evidence="10">
    <location>
        <begin position="175"/>
        <end position="199"/>
    </location>
</feature>
<dbReference type="EC" id="2.3.1.199" evidence="10"/>
<dbReference type="GO" id="GO:0030148">
    <property type="term" value="P:sphingolipid biosynthetic process"/>
    <property type="evidence" value="ECO:0007669"/>
    <property type="project" value="TreeGrafter"/>
</dbReference>
<protein>
    <recommendedName>
        <fullName evidence="10">Elongation of very long chain fatty acids protein</fullName>
        <ecNumber evidence="10">2.3.1.199</ecNumber>
    </recommendedName>
    <alternativeName>
        <fullName evidence="10">Very-long-chain 3-oxoacyl-CoA synthase</fullName>
    </alternativeName>
</protein>
<keyword evidence="3 10" id="KW-0808">Transferase</keyword>
<keyword evidence="8 10" id="KW-0472">Membrane</keyword>
<keyword evidence="6 10" id="KW-1133">Transmembrane helix</keyword>
<dbReference type="Pfam" id="PF01151">
    <property type="entry name" value="ELO"/>
    <property type="match status" value="1"/>
</dbReference>
<reference evidence="12" key="1">
    <citation type="submission" date="2025-08" db="UniProtKB">
        <authorList>
            <consortium name="RefSeq"/>
        </authorList>
    </citation>
    <scope>IDENTIFICATION</scope>
</reference>
<name>A0A6I9WNN7_9HYME</name>
<comment type="subcellular location">
    <subcellularLocation>
        <location evidence="1">Membrane</location>
        <topology evidence="1">Multi-pass membrane protein</topology>
    </subcellularLocation>
</comment>
<accession>A0A6I9WNN7</accession>
<keyword evidence="5 10" id="KW-0276">Fatty acid metabolism</keyword>
<dbReference type="InterPro" id="IPR030457">
    <property type="entry name" value="ELO_CS"/>
</dbReference>
<dbReference type="GO" id="GO:0034626">
    <property type="term" value="P:fatty acid elongation, polyunsaturated fatty acid"/>
    <property type="evidence" value="ECO:0007669"/>
    <property type="project" value="TreeGrafter"/>
</dbReference>
<keyword evidence="2 10" id="KW-0444">Lipid biosynthesis</keyword>
<comment type="catalytic activity">
    <reaction evidence="10">
        <text>a very-long-chain acyl-CoA + malonyl-CoA + H(+) = a very-long-chain 3-oxoacyl-CoA + CO2 + CoA</text>
        <dbReference type="Rhea" id="RHEA:32727"/>
        <dbReference type="ChEBI" id="CHEBI:15378"/>
        <dbReference type="ChEBI" id="CHEBI:16526"/>
        <dbReference type="ChEBI" id="CHEBI:57287"/>
        <dbReference type="ChEBI" id="CHEBI:57384"/>
        <dbReference type="ChEBI" id="CHEBI:90725"/>
        <dbReference type="ChEBI" id="CHEBI:90736"/>
        <dbReference type="EC" id="2.3.1.199"/>
    </reaction>
</comment>
<evidence type="ECO:0000256" key="4">
    <source>
        <dbReference type="ARBA" id="ARBA00022692"/>
    </source>
</evidence>
<feature type="transmembrane region" description="Helical" evidence="10">
    <location>
        <begin position="122"/>
        <end position="141"/>
    </location>
</feature>
<dbReference type="GO" id="GO:0034625">
    <property type="term" value="P:fatty acid elongation, monounsaturated fatty acid"/>
    <property type="evidence" value="ECO:0007669"/>
    <property type="project" value="TreeGrafter"/>
</dbReference>
<feature type="transmembrane region" description="Helical" evidence="10">
    <location>
        <begin position="241"/>
        <end position="261"/>
    </location>
</feature>
<evidence type="ECO:0000256" key="5">
    <source>
        <dbReference type="ARBA" id="ARBA00022832"/>
    </source>
</evidence>
<dbReference type="GO" id="GO:0019367">
    <property type="term" value="P:fatty acid elongation, saturated fatty acid"/>
    <property type="evidence" value="ECO:0007669"/>
    <property type="project" value="TreeGrafter"/>
</dbReference>
<dbReference type="RefSeq" id="XP_011643466.1">
    <property type="nucleotide sequence ID" value="XM_011645164.1"/>
</dbReference>
<keyword evidence="11" id="KW-1185">Reference proteome</keyword>
<dbReference type="CTD" id="42657"/>
<dbReference type="PROSITE" id="PS01188">
    <property type="entry name" value="ELO"/>
    <property type="match status" value="1"/>
</dbReference>
<dbReference type="PANTHER" id="PTHR11157:SF103">
    <property type="entry name" value="ELONGATION OF VERY LONG CHAIN FATTY ACIDS PROTEIN"/>
    <property type="match status" value="1"/>
</dbReference>
<evidence type="ECO:0000256" key="6">
    <source>
        <dbReference type="ARBA" id="ARBA00022989"/>
    </source>
</evidence>
<keyword evidence="4 10" id="KW-0812">Transmembrane</keyword>
<evidence type="ECO:0000313" key="11">
    <source>
        <dbReference type="Proteomes" id="UP000504615"/>
    </source>
</evidence>
<dbReference type="GO" id="GO:0009922">
    <property type="term" value="F:fatty acid elongase activity"/>
    <property type="evidence" value="ECO:0007669"/>
    <property type="project" value="UniProtKB-EC"/>
</dbReference>
<keyword evidence="9 10" id="KW-0275">Fatty acid biosynthesis</keyword>
<dbReference type="InterPro" id="IPR002076">
    <property type="entry name" value="ELO_fam"/>
</dbReference>
<feature type="transmembrane region" description="Helical" evidence="10">
    <location>
        <begin position="60"/>
        <end position="81"/>
    </location>
</feature>
<feature type="transmembrane region" description="Helical" evidence="10">
    <location>
        <begin position="27"/>
        <end position="48"/>
    </location>
</feature>
<dbReference type="AlphaFoldDB" id="A0A6I9WNN7"/>
<evidence type="ECO:0000256" key="10">
    <source>
        <dbReference type="RuleBase" id="RU361115"/>
    </source>
</evidence>